<dbReference type="AlphaFoldDB" id="A0A6A4I4J7"/>
<dbReference type="Proteomes" id="UP000799118">
    <property type="component" value="Unassembled WGS sequence"/>
</dbReference>
<dbReference type="EMBL" id="ML769407">
    <property type="protein sequence ID" value="KAE9405659.1"/>
    <property type="molecule type" value="Genomic_DNA"/>
</dbReference>
<feature type="chain" id="PRO_5025546560" evidence="1">
    <location>
        <begin position="22"/>
        <end position="441"/>
    </location>
</feature>
<sequence>MNALTLVNALRLFMLYVYSLAFSKVSARAIVKLDYGTFIGVENVTAGITAFLGVRYAEPPIGKLRWKAPVFPPTTHLGVVIASSFGNALHTSSSNKHGIWNLGGLPVCKYDITKVKIFLSWSGITAQRIPIWEADQQNNPIMGDSASLSYMPEYDSDYINGIFDLFAEFAGCSSSSEVMACLLAADSDTIAAAGSQVVDNRTSTLFVFEPCVDGTLLRPGQSKHLLVAPSLKYRFYLDEGANWSAELTNPAVNTSEPSATKMTVYNFISGQFPSLTSASFNAALEHYPLADYNDSLSLQGQQMYGEARCICSGLMYRYDNPDQGSVHAYDLIALFYSPSKYTGDDGTLFAAMQQYWSSFVTSQTPSATNASICGGCIETFPLLSLSAAELLLFLLFWPVTNSSLGSSHILLHPGEITMENVTDAQAARCAFWSSLSAEMNT</sequence>
<organism evidence="3 4">
    <name type="scientific">Gymnopus androsaceus JB14</name>
    <dbReference type="NCBI Taxonomy" id="1447944"/>
    <lineage>
        <taxon>Eukaryota</taxon>
        <taxon>Fungi</taxon>
        <taxon>Dikarya</taxon>
        <taxon>Basidiomycota</taxon>
        <taxon>Agaricomycotina</taxon>
        <taxon>Agaricomycetes</taxon>
        <taxon>Agaricomycetidae</taxon>
        <taxon>Agaricales</taxon>
        <taxon>Marasmiineae</taxon>
        <taxon>Omphalotaceae</taxon>
        <taxon>Gymnopus</taxon>
    </lineage>
</organism>
<evidence type="ECO:0000256" key="1">
    <source>
        <dbReference type="SAM" id="SignalP"/>
    </source>
</evidence>
<dbReference type="Pfam" id="PF00135">
    <property type="entry name" value="COesterase"/>
    <property type="match status" value="1"/>
</dbReference>
<evidence type="ECO:0000259" key="2">
    <source>
        <dbReference type="Pfam" id="PF00135"/>
    </source>
</evidence>
<dbReference type="Gene3D" id="3.40.50.1820">
    <property type="entry name" value="alpha/beta hydrolase"/>
    <property type="match status" value="2"/>
</dbReference>
<protein>
    <submittedName>
        <fullName evidence="3">Alpha/beta-hydrolase</fullName>
    </submittedName>
</protein>
<dbReference type="PANTHER" id="PTHR11559">
    <property type="entry name" value="CARBOXYLESTERASE"/>
    <property type="match status" value="1"/>
</dbReference>
<feature type="domain" description="Carboxylesterase type B" evidence="2">
    <location>
        <begin position="29"/>
        <end position="87"/>
    </location>
</feature>
<keyword evidence="4" id="KW-1185">Reference proteome</keyword>
<dbReference type="InterPro" id="IPR002018">
    <property type="entry name" value="CarbesteraseB"/>
</dbReference>
<feature type="signal peptide" evidence="1">
    <location>
        <begin position="1"/>
        <end position="21"/>
    </location>
</feature>
<dbReference type="OrthoDB" id="408631at2759"/>
<evidence type="ECO:0000313" key="4">
    <source>
        <dbReference type="Proteomes" id="UP000799118"/>
    </source>
</evidence>
<accession>A0A6A4I4J7</accession>
<name>A0A6A4I4J7_9AGAR</name>
<gene>
    <name evidence="3" type="ORF">BT96DRAFT_972342</name>
</gene>
<dbReference type="InterPro" id="IPR050309">
    <property type="entry name" value="Type-B_Carboxylest/Lipase"/>
</dbReference>
<dbReference type="SUPFAM" id="SSF53474">
    <property type="entry name" value="alpha/beta-Hydrolases"/>
    <property type="match status" value="1"/>
</dbReference>
<reference evidence="3" key="1">
    <citation type="journal article" date="2019" name="Environ. Microbiol.">
        <title>Fungal ecological strategies reflected in gene transcription - a case study of two litter decomposers.</title>
        <authorList>
            <person name="Barbi F."/>
            <person name="Kohler A."/>
            <person name="Barry K."/>
            <person name="Baskaran P."/>
            <person name="Daum C."/>
            <person name="Fauchery L."/>
            <person name="Ihrmark K."/>
            <person name="Kuo A."/>
            <person name="LaButti K."/>
            <person name="Lipzen A."/>
            <person name="Morin E."/>
            <person name="Grigoriev I.V."/>
            <person name="Henrissat B."/>
            <person name="Lindahl B."/>
            <person name="Martin F."/>
        </authorList>
    </citation>
    <scope>NUCLEOTIDE SEQUENCE</scope>
    <source>
        <strain evidence="3">JB14</strain>
    </source>
</reference>
<keyword evidence="1" id="KW-0732">Signal</keyword>
<dbReference type="InterPro" id="IPR029058">
    <property type="entry name" value="AB_hydrolase_fold"/>
</dbReference>
<evidence type="ECO:0000313" key="3">
    <source>
        <dbReference type="EMBL" id="KAE9405659.1"/>
    </source>
</evidence>
<proteinExistence type="predicted"/>